<keyword evidence="3" id="KW-0378">Hydrolase</keyword>
<dbReference type="PANTHER" id="PTHR46233">
    <property type="entry name" value="HYDROXYACYLGLUTATHIONE HYDROLASE GLOC"/>
    <property type="match status" value="1"/>
</dbReference>
<dbReference type="HOGENOM" id="CLU_1002566_0_0_1"/>
<keyword evidence="2" id="KW-0479">Metal-binding</keyword>
<dbReference type="AlphaFoldDB" id="D8T140"/>
<dbReference type="EMBL" id="GL377661">
    <property type="protein sequence ID" value="EFJ09570.1"/>
    <property type="molecule type" value="Genomic_DNA"/>
</dbReference>
<evidence type="ECO:0000256" key="3">
    <source>
        <dbReference type="ARBA" id="ARBA00022801"/>
    </source>
</evidence>
<dbReference type="Gene3D" id="3.60.15.10">
    <property type="entry name" value="Ribonuclease Z/Hydroxyacylglutathione hydrolase-like"/>
    <property type="match status" value="1"/>
</dbReference>
<feature type="domain" description="Metallo-beta-lactamase" evidence="5">
    <location>
        <begin position="81"/>
        <end position="133"/>
    </location>
</feature>
<dbReference type="GO" id="GO:0016790">
    <property type="term" value="F:thiolester hydrolase activity"/>
    <property type="evidence" value="ECO:0000318"/>
    <property type="project" value="GO_Central"/>
</dbReference>
<evidence type="ECO:0000313" key="6">
    <source>
        <dbReference type="EMBL" id="EFJ09570.1"/>
    </source>
</evidence>
<keyword evidence="4" id="KW-0862">Zinc</keyword>
<evidence type="ECO:0000313" key="7">
    <source>
        <dbReference type="Proteomes" id="UP000001514"/>
    </source>
</evidence>
<organism evidence="7">
    <name type="scientific">Selaginella moellendorffii</name>
    <name type="common">Spikemoss</name>
    <dbReference type="NCBI Taxonomy" id="88036"/>
    <lineage>
        <taxon>Eukaryota</taxon>
        <taxon>Viridiplantae</taxon>
        <taxon>Streptophyta</taxon>
        <taxon>Embryophyta</taxon>
        <taxon>Tracheophyta</taxon>
        <taxon>Lycopodiopsida</taxon>
        <taxon>Selaginellales</taxon>
        <taxon>Selaginellaceae</taxon>
        <taxon>Selaginella</taxon>
    </lineage>
</organism>
<dbReference type="GO" id="GO:0046872">
    <property type="term" value="F:metal ion binding"/>
    <property type="evidence" value="ECO:0007669"/>
    <property type="project" value="UniProtKB-KW"/>
</dbReference>
<evidence type="ECO:0000256" key="4">
    <source>
        <dbReference type="ARBA" id="ARBA00022833"/>
    </source>
</evidence>
<dbReference type="eggNOG" id="KOG0813">
    <property type="taxonomic scope" value="Eukaryota"/>
</dbReference>
<dbReference type="SUPFAM" id="SSF56281">
    <property type="entry name" value="Metallo-hydrolase/oxidoreductase"/>
    <property type="match status" value="1"/>
</dbReference>
<comment type="cofactor">
    <cofactor evidence="1">
        <name>Zn(2+)</name>
        <dbReference type="ChEBI" id="CHEBI:29105"/>
    </cofactor>
</comment>
<dbReference type="STRING" id="88036.D8T140"/>
<evidence type="ECO:0000259" key="5">
    <source>
        <dbReference type="Pfam" id="PF00753"/>
    </source>
</evidence>
<evidence type="ECO:0000256" key="2">
    <source>
        <dbReference type="ARBA" id="ARBA00022723"/>
    </source>
</evidence>
<protein>
    <recommendedName>
        <fullName evidence="5">Metallo-beta-lactamase domain-containing protein</fullName>
    </recommendedName>
</protein>
<dbReference type="PANTHER" id="PTHR46233:SF3">
    <property type="entry name" value="HYDROXYACYLGLUTATHIONE HYDROLASE GLOC"/>
    <property type="match status" value="1"/>
</dbReference>
<reference evidence="6 7" key="1">
    <citation type="journal article" date="2011" name="Science">
        <title>The Selaginella genome identifies genetic changes associated with the evolution of vascular plants.</title>
        <authorList>
            <person name="Banks J.A."/>
            <person name="Nishiyama T."/>
            <person name="Hasebe M."/>
            <person name="Bowman J.L."/>
            <person name="Gribskov M."/>
            <person name="dePamphilis C."/>
            <person name="Albert V.A."/>
            <person name="Aono N."/>
            <person name="Aoyama T."/>
            <person name="Ambrose B.A."/>
            <person name="Ashton N.W."/>
            <person name="Axtell M.J."/>
            <person name="Barker E."/>
            <person name="Barker M.S."/>
            <person name="Bennetzen J.L."/>
            <person name="Bonawitz N.D."/>
            <person name="Chapple C."/>
            <person name="Cheng C."/>
            <person name="Correa L.G."/>
            <person name="Dacre M."/>
            <person name="DeBarry J."/>
            <person name="Dreyer I."/>
            <person name="Elias M."/>
            <person name="Engstrom E.M."/>
            <person name="Estelle M."/>
            <person name="Feng L."/>
            <person name="Finet C."/>
            <person name="Floyd S.K."/>
            <person name="Frommer W.B."/>
            <person name="Fujita T."/>
            <person name="Gramzow L."/>
            <person name="Gutensohn M."/>
            <person name="Harholt J."/>
            <person name="Hattori M."/>
            <person name="Heyl A."/>
            <person name="Hirai T."/>
            <person name="Hiwatashi Y."/>
            <person name="Ishikawa M."/>
            <person name="Iwata M."/>
            <person name="Karol K.G."/>
            <person name="Koehler B."/>
            <person name="Kolukisaoglu U."/>
            <person name="Kubo M."/>
            <person name="Kurata T."/>
            <person name="Lalonde S."/>
            <person name="Li K."/>
            <person name="Li Y."/>
            <person name="Litt A."/>
            <person name="Lyons E."/>
            <person name="Manning G."/>
            <person name="Maruyama T."/>
            <person name="Michael T.P."/>
            <person name="Mikami K."/>
            <person name="Miyazaki S."/>
            <person name="Morinaga S."/>
            <person name="Murata T."/>
            <person name="Mueller-Roeber B."/>
            <person name="Nelson D.R."/>
            <person name="Obara M."/>
            <person name="Oguri Y."/>
            <person name="Olmstead R.G."/>
            <person name="Onodera N."/>
            <person name="Petersen B.L."/>
            <person name="Pils B."/>
            <person name="Prigge M."/>
            <person name="Rensing S.A."/>
            <person name="Riano-Pachon D.M."/>
            <person name="Roberts A.W."/>
            <person name="Sato Y."/>
            <person name="Scheller H.V."/>
            <person name="Schulz B."/>
            <person name="Schulz C."/>
            <person name="Shakirov E.V."/>
            <person name="Shibagaki N."/>
            <person name="Shinohara N."/>
            <person name="Shippen D.E."/>
            <person name="Soerensen I."/>
            <person name="Sotooka R."/>
            <person name="Sugimoto N."/>
            <person name="Sugita M."/>
            <person name="Sumikawa N."/>
            <person name="Tanurdzic M."/>
            <person name="Theissen G."/>
            <person name="Ulvskov P."/>
            <person name="Wakazuki S."/>
            <person name="Weng J.K."/>
            <person name="Willats W.W."/>
            <person name="Wipf D."/>
            <person name="Wolf P.G."/>
            <person name="Yang L."/>
            <person name="Zimmer A.D."/>
            <person name="Zhu Q."/>
            <person name="Mitros T."/>
            <person name="Hellsten U."/>
            <person name="Loque D."/>
            <person name="Otillar R."/>
            <person name="Salamov A."/>
            <person name="Schmutz J."/>
            <person name="Shapiro H."/>
            <person name="Lindquist E."/>
            <person name="Lucas S."/>
            <person name="Rokhsar D."/>
            <person name="Grigoriev I.V."/>
        </authorList>
    </citation>
    <scope>NUCLEOTIDE SEQUENCE [LARGE SCALE GENOMIC DNA]</scope>
</reference>
<sequence length="278" mass="30666">MCMQTANGAKLTFDAGKFTLRCGITVVRRKHMHKQLNCLQSPADETIGRNSASRLLAGRDFCLNPGNIIETQIFNAGAQMQNYVYLVGDAKTREAVVVDPAWDVKGIKAFADAEHIKLVGAVATHYHFDHTGGPPPPPFDRLMIKLPGVRQLAVEDNLPIYVNKHDAGTIKTKNEVPGQSIVELDDLSTVVGSLKLEFTQHTGSHSEKPVHSYQPEHLLEEEQAQWIINHNQHANSYSNVVESHVVNILGISLSGVKIYSHSQPSSILILYGRHAQVI</sequence>
<keyword evidence="7" id="KW-1185">Reference proteome</keyword>
<proteinExistence type="predicted"/>
<accession>D8T140</accession>
<dbReference type="InterPro" id="IPR051453">
    <property type="entry name" value="MBL_Glyoxalase_II"/>
</dbReference>
<dbReference type="InterPro" id="IPR036866">
    <property type="entry name" value="RibonucZ/Hydroxyglut_hydro"/>
</dbReference>
<gene>
    <name evidence="6" type="ORF">SELMODRAFT_427914</name>
</gene>
<dbReference type="KEGG" id="smo:SELMODRAFT_427914"/>
<name>D8T140_SELML</name>
<dbReference type="Gramene" id="EFJ09570">
    <property type="protein sequence ID" value="EFJ09570"/>
    <property type="gene ID" value="SELMODRAFT_427914"/>
</dbReference>
<evidence type="ECO:0000256" key="1">
    <source>
        <dbReference type="ARBA" id="ARBA00001947"/>
    </source>
</evidence>
<dbReference type="InterPro" id="IPR001279">
    <property type="entry name" value="Metallo-B-lactamas"/>
</dbReference>
<dbReference type="InParanoid" id="D8T140"/>
<dbReference type="Proteomes" id="UP000001514">
    <property type="component" value="Unassembled WGS sequence"/>
</dbReference>
<dbReference type="Pfam" id="PF00753">
    <property type="entry name" value="Lactamase_B"/>
    <property type="match status" value="1"/>
</dbReference>